<evidence type="ECO:0000256" key="1">
    <source>
        <dbReference type="ARBA" id="ARBA00023015"/>
    </source>
</evidence>
<name>A0A1W5ZT15_9BACI</name>
<dbReference type="Gene3D" id="1.10.10.10">
    <property type="entry name" value="Winged helix-like DNA-binding domain superfamily/Winged helix DNA-binding domain"/>
    <property type="match status" value="1"/>
</dbReference>
<feature type="domain" description="HTH gntR-type" evidence="4">
    <location>
        <begin position="8"/>
        <end position="76"/>
    </location>
</feature>
<dbReference type="SMART" id="SM00866">
    <property type="entry name" value="UTRA"/>
    <property type="match status" value="1"/>
</dbReference>
<dbReference type="SUPFAM" id="SSF46785">
    <property type="entry name" value="Winged helix' DNA-binding domain"/>
    <property type="match status" value="1"/>
</dbReference>
<keyword evidence="3" id="KW-0804">Transcription</keyword>
<evidence type="ECO:0000313" key="5">
    <source>
        <dbReference type="EMBL" id="ARI76444.1"/>
    </source>
</evidence>
<dbReference type="KEGG" id="hmn:HM131_06160"/>
<dbReference type="PANTHER" id="PTHR44846:SF1">
    <property type="entry name" value="MANNOSYL-D-GLYCERATE TRANSPORT_METABOLISM SYSTEM REPRESSOR MNGR-RELATED"/>
    <property type="match status" value="1"/>
</dbReference>
<dbReference type="STRING" id="402384.HM131_06160"/>
<dbReference type="Gene3D" id="3.40.1410.10">
    <property type="entry name" value="Chorismate lyase-like"/>
    <property type="match status" value="1"/>
</dbReference>
<evidence type="ECO:0000313" key="6">
    <source>
        <dbReference type="Proteomes" id="UP000192527"/>
    </source>
</evidence>
<dbReference type="Pfam" id="PF00392">
    <property type="entry name" value="GntR"/>
    <property type="match status" value="1"/>
</dbReference>
<gene>
    <name evidence="5" type="ORF">HM131_06160</name>
</gene>
<reference evidence="5 6" key="1">
    <citation type="submission" date="2017-04" db="EMBL/GenBank/DDBJ databases">
        <title>The whole genome sequencing and assembly of Halobacillus mangrovi strain.</title>
        <authorList>
            <person name="Lee S.-J."/>
            <person name="Park M.-K."/>
            <person name="Kim J.-Y."/>
            <person name="Lee Y.-J."/>
            <person name="Yi H."/>
            <person name="Bahn Y.-S."/>
            <person name="Kim J.F."/>
            <person name="Lee D.-W."/>
        </authorList>
    </citation>
    <scope>NUCLEOTIDE SEQUENCE [LARGE SCALE GENOMIC DNA]</scope>
    <source>
        <strain evidence="5 6">KTB 131</strain>
    </source>
</reference>
<dbReference type="InterPro" id="IPR028978">
    <property type="entry name" value="Chorismate_lyase_/UTRA_dom_sf"/>
</dbReference>
<dbReference type="InterPro" id="IPR036388">
    <property type="entry name" value="WH-like_DNA-bd_sf"/>
</dbReference>
<dbReference type="PRINTS" id="PR00035">
    <property type="entry name" value="HTHGNTR"/>
</dbReference>
<keyword evidence="2" id="KW-0238">DNA-binding</keyword>
<organism evidence="5 6">
    <name type="scientific">Halobacillus mangrovi</name>
    <dbReference type="NCBI Taxonomy" id="402384"/>
    <lineage>
        <taxon>Bacteria</taxon>
        <taxon>Bacillati</taxon>
        <taxon>Bacillota</taxon>
        <taxon>Bacilli</taxon>
        <taxon>Bacillales</taxon>
        <taxon>Bacillaceae</taxon>
        <taxon>Halobacillus</taxon>
    </lineage>
</organism>
<dbReference type="CDD" id="cd07377">
    <property type="entry name" value="WHTH_GntR"/>
    <property type="match status" value="1"/>
</dbReference>
<accession>A0A1W5ZT15</accession>
<dbReference type="PANTHER" id="PTHR44846">
    <property type="entry name" value="MANNOSYL-D-GLYCERATE TRANSPORT/METABOLISM SYSTEM REPRESSOR MNGR-RELATED"/>
    <property type="match status" value="1"/>
</dbReference>
<dbReference type="RefSeq" id="WP_085028923.1">
    <property type="nucleotide sequence ID" value="NZ_CP020772.1"/>
</dbReference>
<proteinExistence type="predicted"/>
<dbReference type="InterPro" id="IPR050679">
    <property type="entry name" value="Bact_HTH_transcr_reg"/>
</dbReference>
<keyword evidence="1" id="KW-0805">Transcription regulation</keyword>
<dbReference type="AlphaFoldDB" id="A0A1W5ZT15"/>
<dbReference type="SUPFAM" id="SSF64288">
    <property type="entry name" value="Chorismate lyase-like"/>
    <property type="match status" value="1"/>
</dbReference>
<dbReference type="InterPro" id="IPR036390">
    <property type="entry name" value="WH_DNA-bd_sf"/>
</dbReference>
<evidence type="ECO:0000259" key="4">
    <source>
        <dbReference type="PROSITE" id="PS50949"/>
    </source>
</evidence>
<dbReference type="FunFam" id="1.10.10.10:FF:000079">
    <property type="entry name" value="GntR family transcriptional regulator"/>
    <property type="match status" value="1"/>
</dbReference>
<dbReference type="Proteomes" id="UP000192527">
    <property type="component" value="Chromosome"/>
</dbReference>
<dbReference type="InterPro" id="IPR011663">
    <property type="entry name" value="UTRA"/>
</dbReference>
<dbReference type="EMBL" id="CP020772">
    <property type="protein sequence ID" value="ARI76444.1"/>
    <property type="molecule type" value="Genomic_DNA"/>
</dbReference>
<dbReference type="Pfam" id="PF07702">
    <property type="entry name" value="UTRA"/>
    <property type="match status" value="1"/>
</dbReference>
<sequence>MIDKQSPIPIYYQIQEHLRSMIENKELKPGEAIPSERELAEKYEISRMTVRQAITNLANEGLLVREKGKGSFVAEKKIEQPLMQLTSFSEDMRRRGIEPGTLVKEFQIVKASVKISEELQLPEGEEIYQLNRLRLGDGEPMAYEILSLPKEKLPLISEEIVKGSFYNYIEKEMGLSIERAVQSFEPSLATELESEMLNIEVGSPVLLLRRTTYLSDGSPFEHVKSTYRGDRYKFVAEMKR</sequence>
<dbReference type="GO" id="GO:0003700">
    <property type="term" value="F:DNA-binding transcription factor activity"/>
    <property type="evidence" value="ECO:0007669"/>
    <property type="project" value="InterPro"/>
</dbReference>
<dbReference type="SMART" id="SM00345">
    <property type="entry name" value="HTH_GNTR"/>
    <property type="match status" value="1"/>
</dbReference>
<evidence type="ECO:0000256" key="3">
    <source>
        <dbReference type="ARBA" id="ARBA00023163"/>
    </source>
</evidence>
<dbReference type="PROSITE" id="PS50949">
    <property type="entry name" value="HTH_GNTR"/>
    <property type="match status" value="1"/>
</dbReference>
<evidence type="ECO:0000256" key="2">
    <source>
        <dbReference type="ARBA" id="ARBA00023125"/>
    </source>
</evidence>
<dbReference type="InterPro" id="IPR000524">
    <property type="entry name" value="Tscrpt_reg_HTH_GntR"/>
</dbReference>
<protein>
    <submittedName>
        <fullName evidence="5">Phosphonate metabolism transcriptional regulator PhnF</fullName>
    </submittedName>
</protein>
<keyword evidence="6" id="KW-1185">Reference proteome</keyword>
<dbReference type="OrthoDB" id="9815017at2"/>
<dbReference type="GO" id="GO:0003677">
    <property type="term" value="F:DNA binding"/>
    <property type="evidence" value="ECO:0007669"/>
    <property type="project" value="UniProtKB-KW"/>
</dbReference>
<dbReference type="GO" id="GO:0045892">
    <property type="term" value="P:negative regulation of DNA-templated transcription"/>
    <property type="evidence" value="ECO:0007669"/>
    <property type="project" value="TreeGrafter"/>
</dbReference>